<keyword evidence="9" id="KW-0862">Zinc</keyword>
<keyword evidence="5 12" id="KW-0812">Transmembrane</keyword>
<evidence type="ECO:0000256" key="5">
    <source>
        <dbReference type="ARBA" id="ARBA00022692"/>
    </source>
</evidence>
<protein>
    <recommendedName>
        <fullName evidence="3">RING-type E3 ubiquitin transferase</fullName>
        <ecNumber evidence="3">2.3.2.27</ecNumber>
    </recommendedName>
</protein>
<dbReference type="Proteomes" id="UP000003751">
    <property type="component" value="Unassembled WGS sequence"/>
</dbReference>
<accession>E7QQV7</accession>
<evidence type="ECO:0000256" key="7">
    <source>
        <dbReference type="ARBA" id="ARBA00022771"/>
    </source>
</evidence>
<evidence type="ECO:0000259" key="13">
    <source>
        <dbReference type="Pfam" id="PF12483"/>
    </source>
</evidence>
<dbReference type="InterPro" id="IPR022170">
    <property type="entry name" value="MUL1-like"/>
</dbReference>
<keyword evidence="4" id="KW-0808">Transferase</keyword>
<keyword evidence="8" id="KW-0833">Ubl conjugation pathway</keyword>
<feature type="transmembrane region" description="Helical" evidence="12">
    <location>
        <begin position="237"/>
        <end position="256"/>
    </location>
</feature>
<dbReference type="Pfam" id="PF12483">
    <property type="entry name" value="GIDE"/>
    <property type="match status" value="1"/>
</dbReference>
<evidence type="ECO:0000256" key="9">
    <source>
        <dbReference type="ARBA" id="ARBA00022833"/>
    </source>
</evidence>
<dbReference type="EMBL" id="FRAN01000002">
    <property type="protein sequence ID" value="SHK52765.1"/>
    <property type="molecule type" value="Genomic_DNA"/>
</dbReference>
<evidence type="ECO:0000256" key="1">
    <source>
        <dbReference type="ARBA" id="ARBA00000900"/>
    </source>
</evidence>
<evidence type="ECO:0000256" key="3">
    <source>
        <dbReference type="ARBA" id="ARBA00012483"/>
    </source>
</evidence>
<dbReference type="GO" id="GO:0016567">
    <property type="term" value="P:protein ubiquitination"/>
    <property type="evidence" value="ECO:0007669"/>
    <property type="project" value="InterPro"/>
</dbReference>
<comment type="catalytic activity">
    <reaction evidence="1">
        <text>S-ubiquitinyl-[E2 ubiquitin-conjugating enzyme]-L-cysteine + [acceptor protein]-L-lysine = [E2 ubiquitin-conjugating enzyme]-L-cysteine + N(6)-ubiquitinyl-[acceptor protein]-L-lysine.</text>
        <dbReference type="EC" id="2.3.2.27"/>
    </reaction>
</comment>
<comment type="subcellular location">
    <subcellularLocation>
        <location evidence="2">Membrane</location>
        <topology evidence="2">Multi-pass membrane protein</topology>
    </subcellularLocation>
</comment>
<dbReference type="GO" id="GO:0061630">
    <property type="term" value="F:ubiquitin protein ligase activity"/>
    <property type="evidence" value="ECO:0007669"/>
    <property type="project" value="UniProtKB-EC"/>
</dbReference>
<evidence type="ECO:0000256" key="2">
    <source>
        <dbReference type="ARBA" id="ARBA00004141"/>
    </source>
</evidence>
<evidence type="ECO:0000313" key="16">
    <source>
        <dbReference type="Proteomes" id="UP000003751"/>
    </source>
</evidence>
<feature type="transmembrane region" description="Helical" evidence="12">
    <location>
        <begin position="6"/>
        <end position="26"/>
    </location>
</feature>
<dbReference type="GO" id="GO:0016020">
    <property type="term" value="C:membrane"/>
    <property type="evidence" value="ECO:0007669"/>
    <property type="project" value="UniProtKB-SubCell"/>
</dbReference>
<evidence type="ECO:0000256" key="12">
    <source>
        <dbReference type="SAM" id="Phobius"/>
    </source>
</evidence>
<evidence type="ECO:0000313" key="14">
    <source>
        <dbReference type="EMBL" id="EFW93371.1"/>
    </source>
</evidence>
<evidence type="ECO:0000256" key="11">
    <source>
        <dbReference type="ARBA" id="ARBA00023136"/>
    </source>
</evidence>
<dbReference type="EC" id="2.3.2.27" evidence="3"/>
<dbReference type="EMBL" id="AEMG01000004">
    <property type="protein sequence ID" value="EFW93371.1"/>
    <property type="molecule type" value="Genomic_DNA"/>
</dbReference>
<dbReference type="eggNOG" id="arCOG06218">
    <property type="taxonomic scope" value="Archaea"/>
</dbReference>
<evidence type="ECO:0000256" key="8">
    <source>
        <dbReference type="ARBA" id="ARBA00022786"/>
    </source>
</evidence>
<proteinExistence type="predicted"/>
<keyword evidence="15" id="KW-0436">Ligase</keyword>
<feature type="domain" description="E3 Ubiquitin ligase MUL1-like" evidence="13">
    <location>
        <begin position="84"/>
        <end position="226"/>
    </location>
</feature>
<gene>
    <name evidence="15" type="ORF">SAMN05444342_1560</name>
    <name evidence="14" type="ORF">ZOD2009_05887</name>
</gene>
<reference evidence="15" key="3">
    <citation type="submission" date="2016-11" db="EMBL/GenBank/DDBJ databases">
        <authorList>
            <person name="Jaros S."/>
            <person name="Januszkiewicz K."/>
            <person name="Wedrychowicz H."/>
        </authorList>
    </citation>
    <scope>NUCLEOTIDE SEQUENCE [LARGE SCALE GENOMIC DNA]</scope>
    <source>
        <strain evidence="15">DX253</strain>
    </source>
</reference>
<dbReference type="Proteomes" id="UP000184203">
    <property type="component" value="Unassembled WGS sequence"/>
</dbReference>
<dbReference type="AlphaFoldDB" id="E7QQV7"/>
<sequence>MALLNHPFALALAGVAVVLGCVMIWYGGRELVLAYRILTNDPSDVMSLGDGGPVEVEGTAQPERGTVTSPFTGTECLAYEYVVKEERNSKNGRHWETIDSGRNHTPFRIEDETASALVDPRAADFRFSAERSIDVRGGTRPPERVVEFIRRNDDVDSEERSLDLKVVELNTGKDRKYIERRLDPDESVHILGEARYDASAGHDAGEVNVVIGHGEDTRFLVSDTDERGATLRVAWKGLPFVVAGVLFFAIGAFVLGW</sequence>
<reference evidence="14 16" key="1">
    <citation type="journal article" date="2014" name="ISME J.">
        <title>Trehalose/2-sulfotrehalose biosynthesis and glycine-betaine uptake are widely spread mechanisms for osmoadaptation in the Halobacteriales.</title>
        <authorList>
            <person name="Youssef N.H."/>
            <person name="Savage-Ashlock K.N."/>
            <person name="McCully A.L."/>
            <person name="Luedtke B."/>
            <person name="Shaw E.I."/>
            <person name="Hoff W.D."/>
            <person name="Elshahed M.S."/>
        </authorList>
    </citation>
    <scope>NUCLEOTIDE SEQUENCE [LARGE SCALE GENOMIC DNA]</scope>
    <source>
        <strain evidence="14 16">DX253</strain>
    </source>
</reference>
<reference evidence="17" key="2">
    <citation type="submission" date="2016-11" db="EMBL/GenBank/DDBJ databases">
        <authorList>
            <person name="Varghese N."/>
            <person name="Submissions S."/>
        </authorList>
    </citation>
    <scope>NUCLEOTIDE SEQUENCE [LARGE SCALE GENOMIC DNA]</scope>
    <source>
        <strain evidence="17">DX253</strain>
    </source>
</reference>
<dbReference type="GO" id="GO:0008270">
    <property type="term" value="F:zinc ion binding"/>
    <property type="evidence" value="ECO:0007669"/>
    <property type="project" value="UniProtKB-KW"/>
</dbReference>
<evidence type="ECO:0000256" key="6">
    <source>
        <dbReference type="ARBA" id="ARBA00022723"/>
    </source>
</evidence>
<keyword evidence="17" id="KW-1185">Reference proteome</keyword>
<dbReference type="OrthoDB" id="170690at2157"/>
<keyword evidence="10 12" id="KW-1133">Transmembrane helix</keyword>
<organism evidence="14 16">
    <name type="scientific">Haladaptatus paucihalophilus DX253</name>
    <dbReference type="NCBI Taxonomy" id="797209"/>
    <lineage>
        <taxon>Archaea</taxon>
        <taxon>Methanobacteriati</taxon>
        <taxon>Methanobacteriota</taxon>
        <taxon>Stenosarchaea group</taxon>
        <taxon>Halobacteria</taxon>
        <taxon>Halobacteriales</taxon>
        <taxon>Haladaptataceae</taxon>
        <taxon>Haladaptatus</taxon>
    </lineage>
</organism>
<evidence type="ECO:0000256" key="10">
    <source>
        <dbReference type="ARBA" id="ARBA00022989"/>
    </source>
</evidence>
<keyword evidence="7" id="KW-0863">Zinc-finger</keyword>
<dbReference type="GO" id="GO:0016874">
    <property type="term" value="F:ligase activity"/>
    <property type="evidence" value="ECO:0007669"/>
    <property type="project" value="UniProtKB-KW"/>
</dbReference>
<keyword evidence="6" id="KW-0479">Metal-binding</keyword>
<keyword evidence="11 12" id="KW-0472">Membrane</keyword>
<name>E7QQV7_HALPU</name>
<evidence type="ECO:0000256" key="4">
    <source>
        <dbReference type="ARBA" id="ARBA00022679"/>
    </source>
</evidence>
<dbReference type="PATRIC" id="fig|797209.4.peg.1175"/>
<dbReference type="RefSeq" id="WP_007977915.1">
    <property type="nucleotide sequence ID" value="NZ_AEMG01000004.1"/>
</dbReference>
<evidence type="ECO:0000313" key="17">
    <source>
        <dbReference type="Proteomes" id="UP000184203"/>
    </source>
</evidence>
<evidence type="ECO:0000313" key="15">
    <source>
        <dbReference type="EMBL" id="SHK52765.1"/>
    </source>
</evidence>
<dbReference type="STRING" id="797209.GCA_000376445_01291"/>